<proteinExistence type="predicted"/>
<dbReference type="InterPro" id="IPR037523">
    <property type="entry name" value="VOC_core"/>
</dbReference>
<organism evidence="2 3">
    <name type="scientific">Deinococcus aerolatus</name>
    <dbReference type="NCBI Taxonomy" id="522487"/>
    <lineage>
        <taxon>Bacteria</taxon>
        <taxon>Thermotogati</taxon>
        <taxon>Deinococcota</taxon>
        <taxon>Deinococci</taxon>
        <taxon>Deinococcales</taxon>
        <taxon>Deinococcaceae</taxon>
        <taxon>Deinococcus</taxon>
    </lineage>
</organism>
<feature type="domain" description="VOC" evidence="1">
    <location>
        <begin position="8"/>
        <end position="135"/>
    </location>
</feature>
<dbReference type="RefSeq" id="WP_188967953.1">
    <property type="nucleotide sequence ID" value="NZ_BMOL01000001.1"/>
</dbReference>
<dbReference type="InterPro" id="IPR029068">
    <property type="entry name" value="Glyas_Bleomycin-R_OHBP_Dase"/>
</dbReference>
<dbReference type="SUPFAM" id="SSF54593">
    <property type="entry name" value="Glyoxalase/Bleomycin resistance protein/Dihydroxybiphenyl dioxygenase"/>
    <property type="match status" value="2"/>
</dbReference>
<dbReference type="InterPro" id="IPR004360">
    <property type="entry name" value="Glyas_Fos-R_dOase_dom"/>
</dbReference>
<keyword evidence="3" id="KW-1185">Reference proteome</keyword>
<evidence type="ECO:0000259" key="1">
    <source>
        <dbReference type="PROSITE" id="PS51819"/>
    </source>
</evidence>
<reference evidence="3" key="1">
    <citation type="journal article" date="2019" name="Int. J. Syst. Evol. Microbiol.">
        <title>The Global Catalogue of Microorganisms (GCM) 10K type strain sequencing project: providing services to taxonomists for standard genome sequencing and annotation.</title>
        <authorList>
            <consortium name="The Broad Institute Genomics Platform"/>
            <consortium name="The Broad Institute Genome Sequencing Center for Infectious Disease"/>
            <person name="Wu L."/>
            <person name="Ma J."/>
        </authorList>
    </citation>
    <scope>NUCLEOTIDE SEQUENCE [LARGE SCALE GENOMIC DNA]</scope>
    <source>
        <strain evidence="3">JCM 15442</strain>
    </source>
</reference>
<evidence type="ECO:0000313" key="3">
    <source>
        <dbReference type="Proteomes" id="UP000639973"/>
    </source>
</evidence>
<dbReference type="Pfam" id="PF00903">
    <property type="entry name" value="Glyoxalase"/>
    <property type="match status" value="1"/>
</dbReference>
<comment type="caution">
    <text evidence="2">The sequence shown here is derived from an EMBL/GenBank/DDBJ whole genome shotgun (WGS) entry which is preliminary data.</text>
</comment>
<dbReference type="Gene3D" id="3.10.180.10">
    <property type="entry name" value="2,3-Dihydroxybiphenyl 1,2-Dioxygenase, domain 1"/>
    <property type="match status" value="1"/>
</dbReference>
<dbReference type="Proteomes" id="UP000639973">
    <property type="component" value="Unassembled WGS sequence"/>
</dbReference>
<dbReference type="PROSITE" id="PS51819">
    <property type="entry name" value="VOC"/>
    <property type="match status" value="1"/>
</dbReference>
<accession>A0ABQ2FYU0</accession>
<sequence>MSLSPILDLAGLTLEVNHLARGVRFYSQVLGLELARHDEAAGVAEFVVNPHQTLTLWQPITRQANDERLAPLRPRGASHLHYAWQVEPSDLEPSKGLLDAHGLEWQEINLGTEDRPDWTLYFFDPFGHGLELRGVDRADARQPHFAPTPVQRPPHALPVMGLREVALAFSDYPTMKERLPRAYGFALAKEQEDRDFAQFTLGPHPEPDGNGTPRRWLYAWDPQVGLADMLGGDHALVRFYADVDAVGALVVAAGLPCLRDDHGLAVRDPEGHVFEFIAG</sequence>
<evidence type="ECO:0000313" key="2">
    <source>
        <dbReference type="EMBL" id="GGL66887.1"/>
    </source>
</evidence>
<name>A0ABQ2FYU0_9DEIO</name>
<gene>
    <name evidence="2" type="ORF">GCM10010840_01020</name>
</gene>
<dbReference type="EMBL" id="BMOL01000001">
    <property type="protein sequence ID" value="GGL66887.1"/>
    <property type="molecule type" value="Genomic_DNA"/>
</dbReference>
<protein>
    <recommendedName>
        <fullName evidence="1">VOC domain-containing protein</fullName>
    </recommendedName>
</protein>